<evidence type="ECO:0000313" key="3">
    <source>
        <dbReference type="EMBL" id="KAL3511098.1"/>
    </source>
</evidence>
<name>A0ABD2YZY5_9GENT</name>
<dbReference type="Pfam" id="PF07802">
    <property type="entry name" value="GCK"/>
    <property type="match status" value="1"/>
</dbReference>
<feature type="domain" description="GCK" evidence="2">
    <location>
        <begin position="81"/>
        <end position="155"/>
    </location>
</feature>
<accession>A0ABD2YZY5</accession>
<dbReference type="PANTHER" id="PTHR34357:SF2">
    <property type="entry name" value="F26F24.3-RELATED"/>
    <property type="match status" value="1"/>
</dbReference>
<dbReference type="AlphaFoldDB" id="A0ABD2YZY5"/>
<protein>
    <recommendedName>
        <fullName evidence="2">GCK domain-containing protein</fullName>
    </recommendedName>
</protein>
<evidence type="ECO:0000259" key="2">
    <source>
        <dbReference type="SMART" id="SM01227"/>
    </source>
</evidence>
<evidence type="ECO:0000256" key="1">
    <source>
        <dbReference type="SAM" id="MobiDB-lite"/>
    </source>
</evidence>
<feature type="compositionally biased region" description="Basic and acidic residues" evidence="1">
    <location>
        <begin position="26"/>
        <end position="38"/>
    </location>
</feature>
<dbReference type="InterPro" id="IPR012891">
    <property type="entry name" value="GCK_dom"/>
</dbReference>
<feature type="region of interest" description="Disordered" evidence="1">
    <location>
        <begin position="148"/>
        <end position="197"/>
    </location>
</feature>
<dbReference type="Gene3D" id="1.10.287.2900">
    <property type="match status" value="1"/>
</dbReference>
<dbReference type="SMART" id="SM01227">
    <property type="entry name" value="GCK"/>
    <property type="match status" value="1"/>
</dbReference>
<feature type="compositionally biased region" description="Acidic residues" evidence="1">
    <location>
        <begin position="71"/>
        <end position="82"/>
    </location>
</feature>
<gene>
    <name evidence="3" type="ORF">ACH5RR_030499</name>
</gene>
<dbReference type="PANTHER" id="PTHR34357">
    <property type="entry name" value="F7A19.14 PROTEIN-RELATED"/>
    <property type="match status" value="1"/>
</dbReference>
<proteinExistence type="predicted"/>
<feature type="compositionally biased region" description="Low complexity" evidence="1">
    <location>
        <begin position="1"/>
        <end position="22"/>
    </location>
</feature>
<keyword evidence="4" id="KW-1185">Reference proteome</keyword>
<feature type="region of interest" description="Disordered" evidence="1">
    <location>
        <begin position="1"/>
        <end position="82"/>
    </location>
</feature>
<dbReference type="EMBL" id="JBJUIK010000012">
    <property type="protein sequence ID" value="KAL3511098.1"/>
    <property type="molecule type" value="Genomic_DNA"/>
</dbReference>
<dbReference type="Proteomes" id="UP001630127">
    <property type="component" value="Unassembled WGS sequence"/>
</dbReference>
<evidence type="ECO:0000313" key="4">
    <source>
        <dbReference type="Proteomes" id="UP001630127"/>
    </source>
</evidence>
<sequence length="197" mass="21243">MGGNLSTTSSATGTTSAAMPSSDSPPTHESKPQSEPTHDPNPPETQAKLEESSDHPIPSEVKQDDAVSAAAEEEEDEEEEGECGFCLYMKGGDCRDAFIEWENCVLEGEQNKEDVVEKCFEISSNLIKCMKAHPDYYGPLLSAEKAAQEELEQQNEIQKGIQESAEEKDGVLNVSQKNSEGKDGVLGGSEGKKEEGS</sequence>
<comment type="caution">
    <text evidence="3">The sequence shown here is derived from an EMBL/GenBank/DDBJ whole genome shotgun (WGS) entry which is preliminary data.</text>
</comment>
<reference evidence="3 4" key="1">
    <citation type="submission" date="2024-11" db="EMBL/GenBank/DDBJ databases">
        <title>A near-complete genome assembly of Cinchona calisaya.</title>
        <authorList>
            <person name="Lian D.C."/>
            <person name="Zhao X.W."/>
            <person name="Wei L."/>
        </authorList>
    </citation>
    <scope>NUCLEOTIDE SEQUENCE [LARGE SCALE GENOMIC DNA]</scope>
    <source>
        <tissue evidence="3">Nenye</tissue>
    </source>
</reference>
<organism evidence="3 4">
    <name type="scientific">Cinchona calisaya</name>
    <dbReference type="NCBI Taxonomy" id="153742"/>
    <lineage>
        <taxon>Eukaryota</taxon>
        <taxon>Viridiplantae</taxon>
        <taxon>Streptophyta</taxon>
        <taxon>Embryophyta</taxon>
        <taxon>Tracheophyta</taxon>
        <taxon>Spermatophyta</taxon>
        <taxon>Magnoliopsida</taxon>
        <taxon>eudicotyledons</taxon>
        <taxon>Gunneridae</taxon>
        <taxon>Pentapetalae</taxon>
        <taxon>asterids</taxon>
        <taxon>lamiids</taxon>
        <taxon>Gentianales</taxon>
        <taxon>Rubiaceae</taxon>
        <taxon>Cinchonoideae</taxon>
        <taxon>Cinchoneae</taxon>
        <taxon>Cinchona</taxon>
    </lineage>
</organism>